<protein>
    <submittedName>
        <fullName evidence="2">CopD family protein</fullName>
    </submittedName>
</protein>
<accession>A0ABS3KNA6</accession>
<comment type="caution">
    <text evidence="2">The sequence shown here is derived from an EMBL/GenBank/DDBJ whole genome shotgun (WGS) entry which is preliminary data.</text>
</comment>
<evidence type="ECO:0000313" key="2">
    <source>
        <dbReference type="EMBL" id="MBO1078915.1"/>
    </source>
</evidence>
<feature type="transmembrane region" description="Helical" evidence="1">
    <location>
        <begin position="49"/>
        <end position="72"/>
    </location>
</feature>
<dbReference type="Proteomes" id="UP001518989">
    <property type="component" value="Unassembled WGS sequence"/>
</dbReference>
<feature type="transmembrane region" description="Helical" evidence="1">
    <location>
        <begin position="84"/>
        <end position="104"/>
    </location>
</feature>
<dbReference type="Pfam" id="PF03653">
    <property type="entry name" value="UPF0093"/>
    <property type="match status" value="1"/>
</dbReference>
<feature type="transmembrane region" description="Helical" evidence="1">
    <location>
        <begin position="116"/>
        <end position="135"/>
    </location>
</feature>
<reference evidence="2 3" key="1">
    <citation type="submission" date="2020-09" db="EMBL/GenBank/DDBJ databases">
        <title>Roseomonas.</title>
        <authorList>
            <person name="Zhu W."/>
        </authorList>
    </citation>
    <scope>NUCLEOTIDE SEQUENCE [LARGE SCALE GENOMIC DNA]</scope>
    <source>
        <strain evidence="2 3">573</strain>
    </source>
</reference>
<gene>
    <name evidence="2" type="ORF">IAI61_07725</name>
</gene>
<organism evidence="2 3">
    <name type="scientific">Roseomonas haemaphysalidis</name>
    <dbReference type="NCBI Taxonomy" id="2768162"/>
    <lineage>
        <taxon>Bacteria</taxon>
        <taxon>Pseudomonadati</taxon>
        <taxon>Pseudomonadota</taxon>
        <taxon>Alphaproteobacteria</taxon>
        <taxon>Acetobacterales</taxon>
        <taxon>Roseomonadaceae</taxon>
        <taxon>Roseomonas</taxon>
    </lineage>
</organism>
<keyword evidence="1" id="KW-1133">Transmembrane helix</keyword>
<keyword evidence="3" id="KW-1185">Reference proteome</keyword>
<dbReference type="EMBL" id="JACTNG010000003">
    <property type="protein sequence ID" value="MBO1078915.1"/>
    <property type="molecule type" value="Genomic_DNA"/>
</dbReference>
<evidence type="ECO:0000313" key="3">
    <source>
        <dbReference type="Proteomes" id="UP001518989"/>
    </source>
</evidence>
<sequence length="169" mass="17996">MTVVWLKLLHVSALAIWTAGLLLMPLLFGQRRDAGSGGPLHRLHAFTRFSYITIISPAAFLAIASGTALIVTRGIAGPWFALKLLLVGVLVGLHVWIGLLLLSVFDEGGYFARWRVGASMVALSATMLGIFWVVLAKPVIDPAALLPGFMLRPGGLRDAAATFIPGPTP</sequence>
<keyword evidence="1" id="KW-0812">Transmembrane</keyword>
<dbReference type="RefSeq" id="WP_207416342.1">
    <property type="nucleotide sequence ID" value="NZ_CP061177.1"/>
</dbReference>
<feature type="transmembrane region" description="Helical" evidence="1">
    <location>
        <begin position="6"/>
        <end position="28"/>
    </location>
</feature>
<proteinExistence type="predicted"/>
<dbReference type="InterPro" id="IPR005265">
    <property type="entry name" value="HemJ-like"/>
</dbReference>
<keyword evidence="1" id="KW-0472">Membrane</keyword>
<name>A0ABS3KNA6_9PROT</name>
<evidence type="ECO:0000256" key="1">
    <source>
        <dbReference type="SAM" id="Phobius"/>
    </source>
</evidence>